<evidence type="ECO:0000313" key="4">
    <source>
        <dbReference type="Proteomes" id="UP000652691"/>
    </source>
</evidence>
<gene>
    <name evidence="1" type="ORF">F888_03031</name>
    <name evidence="2" type="ORF">GCM10007354_02850</name>
</gene>
<dbReference type="PATRIC" id="fig|1217698.3.peg.2960"/>
<comment type="caution">
    <text evidence="1">The sequence shown here is derived from an EMBL/GenBank/DDBJ whole genome shotgun (WGS) entry which is preliminary data.</text>
</comment>
<reference evidence="2" key="3">
    <citation type="submission" date="2024-03" db="EMBL/GenBank/DDBJ databases">
        <authorList>
            <person name="Sun Q."/>
            <person name="Sedlacek I."/>
        </authorList>
    </citation>
    <scope>NUCLEOTIDE SEQUENCE</scope>
    <source>
        <strain evidence="2">CCM 8635</strain>
    </source>
</reference>
<dbReference type="HOGENOM" id="CLU_1340846_0_0_6"/>
<name>N9PW03_9GAMM</name>
<accession>N9PW03</accession>
<protein>
    <submittedName>
        <fullName evidence="1">Uncharacterized protein</fullName>
    </submittedName>
</protein>
<dbReference type="Proteomes" id="UP000652691">
    <property type="component" value="Unassembled WGS sequence"/>
</dbReference>
<proteinExistence type="predicted"/>
<dbReference type="RefSeq" id="WP_005287780.1">
    <property type="nucleotide sequence ID" value="NZ_BMDA01000001.1"/>
</dbReference>
<dbReference type="EMBL" id="APSA01000007">
    <property type="protein sequence ID" value="ENX37688.1"/>
    <property type="molecule type" value="Genomic_DNA"/>
</dbReference>
<evidence type="ECO:0000313" key="1">
    <source>
        <dbReference type="EMBL" id="ENX37688.1"/>
    </source>
</evidence>
<sequence>MVNIAINGRDVWRAGNNEVNEYYVIANSIERIGSYMARGKAYIAVRFKDLFIDSDTNGVSNAINPTRMTTPISIQIDLNGMSLAGKNIYSRQAQMVRNIGSNHCIINVSLINTYKNGTMLFEVEKAFTNDQLYDALAPNLSISGSTVTSDKKAKFVIWRKVIEAVHRVNNFSGSLTYPFDTTNYIYYVGGITRSRISSLIHVDI</sequence>
<reference evidence="1 3" key="1">
    <citation type="submission" date="2013-02" db="EMBL/GenBank/DDBJ databases">
        <title>The Genome Sequence of Acinetobacter sp. NIPH 3623.</title>
        <authorList>
            <consortium name="The Broad Institute Genome Sequencing Platform"/>
            <consortium name="The Broad Institute Genome Sequencing Center for Infectious Disease"/>
            <person name="Cerqueira G."/>
            <person name="Feldgarden M."/>
            <person name="Courvalin P."/>
            <person name="Perichon B."/>
            <person name="Grillot-Courvalin C."/>
            <person name="Clermont D."/>
            <person name="Rocha E."/>
            <person name="Yoon E.-J."/>
            <person name="Nemec A."/>
            <person name="Walker B."/>
            <person name="Young S.K."/>
            <person name="Zeng Q."/>
            <person name="Gargeya S."/>
            <person name="Fitzgerald M."/>
            <person name="Haas B."/>
            <person name="Abouelleil A."/>
            <person name="Alvarado L."/>
            <person name="Arachchi H.M."/>
            <person name="Berlin A.M."/>
            <person name="Chapman S.B."/>
            <person name="Dewar J."/>
            <person name="Goldberg J."/>
            <person name="Griggs A."/>
            <person name="Gujja S."/>
            <person name="Hansen M."/>
            <person name="Howarth C."/>
            <person name="Imamovic A."/>
            <person name="Larimer J."/>
            <person name="McCowan C."/>
            <person name="Murphy C."/>
            <person name="Neiman D."/>
            <person name="Pearson M."/>
            <person name="Priest M."/>
            <person name="Roberts A."/>
            <person name="Saif S."/>
            <person name="Shea T."/>
            <person name="Sisk P."/>
            <person name="Sykes S."/>
            <person name="Wortman J."/>
            <person name="Nusbaum C."/>
            <person name="Birren B."/>
        </authorList>
    </citation>
    <scope>NUCLEOTIDE SEQUENCE [LARGE SCALE GENOMIC DNA]</scope>
    <source>
        <strain evidence="1 3">NIPH 3623</strain>
    </source>
</reference>
<dbReference type="GeneID" id="80102863"/>
<evidence type="ECO:0000313" key="2">
    <source>
        <dbReference type="EMBL" id="GGH25835.1"/>
    </source>
</evidence>
<keyword evidence="3" id="KW-1185">Reference proteome</keyword>
<dbReference type="STRING" id="1217698.F888_03031"/>
<dbReference type="Proteomes" id="UP000013200">
    <property type="component" value="Unassembled WGS sequence"/>
</dbReference>
<organism evidence="1 3">
    <name type="scientific">Acinetobacter courvalinii</name>
    <dbReference type="NCBI Taxonomy" id="280147"/>
    <lineage>
        <taxon>Bacteria</taxon>
        <taxon>Pseudomonadati</taxon>
        <taxon>Pseudomonadota</taxon>
        <taxon>Gammaproteobacteria</taxon>
        <taxon>Moraxellales</taxon>
        <taxon>Moraxellaceae</taxon>
        <taxon>Acinetobacter</taxon>
    </lineage>
</organism>
<dbReference type="EMBL" id="BMDA01000001">
    <property type="protein sequence ID" value="GGH25835.1"/>
    <property type="molecule type" value="Genomic_DNA"/>
</dbReference>
<dbReference type="AlphaFoldDB" id="N9PW03"/>
<reference evidence="2 4" key="2">
    <citation type="journal article" date="2014" name="Int. J. Syst. Evol. Microbiol.">
        <title>Complete genome sequence of Corynebacterium casei LMG S-19264T (=DSM 44701T), isolated from a smear-ripened cheese.</title>
        <authorList>
            <consortium name="US DOE Joint Genome Institute (JGI-PGF)"/>
            <person name="Walter F."/>
            <person name="Albersmeier A."/>
            <person name="Kalinowski J."/>
            <person name="Ruckert C."/>
        </authorList>
    </citation>
    <scope>NUCLEOTIDE SEQUENCE [LARGE SCALE GENOMIC DNA]</scope>
    <source>
        <strain evidence="2 4">CCM 8635</strain>
    </source>
</reference>
<evidence type="ECO:0000313" key="3">
    <source>
        <dbReference type="Proteomes" id="UP000013200"/>
    </source>
</evidence>